<dbReference type="EMBL" id="BMHP01000002">
    <property type="protein sequence ID" value="GGD63585.1"/>
    <property type="molecule type" value="Genomic_DNA"/>
</dbReference>
<dbReference type="Pfam" id="PF13520">
    <property type="entry name" value="AA_permease_2"/>
    <property type="match status" value="1"/>
</dbReference>
<dbReference type="InterPro" id="IPR002293">
    <property type="entry name" value="AA/rel_permease1"/>
</dbReference>
<evidence type="ECO:0000313" key="7">
    <source>
        <dbReference type="EMBL" id="GGD63585.1"/>
    </source>
</evidence>
<feature type="transmembrane region" description="Helical" evidence="6">
    <location>
        <begin position="216"/>
        <end position="237"/>
    </location>
</feature>
<dbReference type="PANTHER" id="PTHR45649">
    <property type="entry name" value="AMINO-ACID PERMEASE BAT1"/>
    <property type="match status" value="1"/>
</dbReference>
<feature type="transmembrane region" description="Helical" evidence="6">
    <location>
        <begin position="6"/>
        <end position="23"/>
    </location>
</feature>
<dbReference type="Proteomes" id="UP000612456">
    <property type="component" value="Unassembled WGS sequence"/>
</dbReference>
<keyword evidence="4 6" id="KW-1133">Transmembrane helix</keyword>
<feature type="transmembrane region" description="Helical" evidence="6">
    <location>
        <begin position="266"/>
        <end position="288"/>
    </location>
</feature>
<feature type="transmembrane region" description="Helical" evidence="6">
    <location>
        <begin position="355"/>
        <end position="382"/>
    </location>
</feature>
<keyword evidence="8" id="KW-1185">Reference proteome</keyword>
<dbReference type="Gene3D" id="1.20.1740.10">
    <property type="entry name" value="Amino acid/polyamine transporter I"/>
    <property type="match status" value="1"/>
</dbReference>
<reference evidence="7" key="1">
    <citation type="journal article" date="2014" name="Int. J. Syst. Evol. Microbiol.">
        <title>Complete genome sequence of Corynebacterium casei LMG S-19264T (=DSM 44701T), isolated from a smear-ripened cheese.</title>
        <authorList>
            <consortium name="US DOE Joint Genome Institute (JGI-PGF)"/>
            <person name="Walter F."/>
            <person name="Albersmeier A."/>
            <person name="Kalinowski J."/>
            <person name="Ruckert C."/>
        </authorList>
    </citation>
    <scope>NUCLEOTIDE SEQUENCE</scope>
    <source>
        <strain evidence="7">CGMCC 1.15178</strain>
    </source>
</reference>
<keyword evidence="3 6" id="KW-0812">Transmembrane</keyword>
<feature type="transmembrane region" description="Helical" evidence="6">
    <location>
        <begin position="403"/>
        <end position="424"/>
    </location>
</feature>
<evidence type="ECO:0000313" key="8">
    <source>
        <dbReference type="Proteomes" id="UP000612456"/>
    </source>
</evidence>
<dbReference type="PIRSF" id="PIRSF006060">
    <property type="entry name" value="AA_transporter"/>
    <property type="match status" value="1"/>
</dbReference>
<feature type="transmembrane region" description="Helical" evidence="6">
    <location>
        <begin position="436"/>
        <end position="457"/>
    </location>
</feature>
<evidence type="ECO:0000256" key="5">
    <source>
        <dbReference type="ARBA" id="ARBA00023136"/>
    </source>
</evidence>
<comment type="subcellular location">
    <subcellularLocation>
        <location evidence="1">Membrane</location>
        <topology evidence="1">Multi-pass membrane protein</topology>
    </subcellularLocation>
</comment>
<reference evidence="7" key="2">
    <citation type="submission" date="2020-09" db="EMBL/GenBank/DDBJ databases">
        <authorList>
            <person name="Sun Q."/>
            <person name="Zhou Y."/>
        </authorList>
    </citation>
    <scope>NUCLEOTIDE SEQUENCE</scope>
    <source>
        <strain evidence="7">CGMCC 1.15178</strain>
    </source>
</reference>
<proteinExistence type="predicted"/>
<evidence type="ECO:0000256" key="3">
    <source>
        <dbReference type="ARBA" id="ARBA00022692"/>
    </source>
</evidence>
<feature type="transmembrane region" description="Helical" evidence="6">
    <location>
        <begin position="482"/>
        <end position="502"/>
    </location>
</feature>
<gene>
    <name evidence="7" type="ORF">GCM10010911_21650</name>
</gene>
<feature type="transmembrane region" description="Helical" evidence="6">
    <location>
        <begin position="69"/>
        <end position="93"/>
    </location>
</feature>
<organism evidence="7 8">
    <name type="scientific">Paenibacillus nasutitermitis</name>
    <dbReference type="NCBI Taxonomy" id="1652958"/>
    <lineage>
        <taxon>Bacteria</taxon>
        <taxon>Bacillati</taxon>
        <taxon>Bacillota</taxon>
        <taxon>Bacilli</taxon>
        <taxon>Bacillales</taxon>
        <taxon>Paenibacillaceae</taxon>
        <taxon>Paenibacillus</taxon>
    </lineage>
</organism>
<feature type="transmembrane region" description="Helical" evidence="6">
    <location>
        <begin position="144"/>
        <end position="165"/>
    </location>
</feature>
<dbReference type="PANTHER" id="PTHR45649:SF26">
    <property type="entry name" value="OS04G0435100 PROTEIN"/>
    <property type="match status" value="1"/>
</dbReference>
<dbReference type="GO" id="GO:0016020">
    <property type="term" value="C:membrane"/>
    <property type="evidence" value="ECO:0007669"/>
    <property type="project" value="UniProtKB-SubCell"/>
</dbReference>
<accession>A0A916YWC7</accession>
<comment type="caution">
    <text evidence="7">The sequence shown here is derived from an EMBL/GenBank/DDBJ whole genome shotgun (WGS) entry which is preliminary data.</text>
</comment>
<evidence type="ECO:0000256" key="1">
    <source>
        <dbReference type="ARBA" id="ARBA00004141"/>
    </source>
</evidence>
<name>A0A916YWC7_9BACL</name>
<feature type="transmembrane region" description="Helical" evidence="6">
    <location>
        <begin position="508"/>
        <end position="525"/>
    </location>
</feature>
<evidence type="ECO:0000256" key="4">
    <source>
        <dbReference type="ARBA" id="ARBA00022989"/>
    </source>
</evidence>
<keyword evidence="2" id="KW-0813">Transport</keyword>
<sequence length="576" mass="61873">MLIMALGLLLFVIVCVIALYLGIRANRGYSDPLKQPFTRHTGYVRFMQDKHELNQLGLAQQLTRRMSGFAAFGISFSTLSVIGAAVFLLGPAISVGGPAVVGFGFPILALFGIITACSLASFASSIPTAGGCYHWARAAGGRRLGLLTGWLHIAGNLLMIITMNIVCAEWVSRLIETKLGYESRIGTVCLLILFLFLTQVYAGLGGAGRLGRLFRAAAWLQALSVVAIVAGLAALAWPSAYPLELIYGFALGSSSGTGAVSGNEPVLLLGMLLLQRMFLGADSAAYVAEETHDPRANIPWAMFLSIVYTFIFGFVLFAMLLLQFPVGTTEFPLYNNMANWMGVLAEGLGGPANAVIVPVFILFGWGSGLGSMTACVRTLFALSRDGAVPWSGRLAIVSERSCAPVNALWVVAAAGLAAAIAVVIGGNGSGLTNDRLVQLVGTSLIALHLSYSIPIFLKLHGRRKSVFSAVDQAWQLGRIEVVMDWIAVIWLVSSACMTLYFLSGFIQLLVVSIAVILLAAIELYHKRPNAWKDAHHGPLRIQRKTIEEMIRIERRFPQKINQGAGSFPGEAHKTTQ</sequence>
<evidence type="ECO:0000256" key="2">
    <source>
        <dbReference type="ARBA" id="ARBA00022448"/>
    </source>
</evidence>
<feature type="transmembrane region" description="Helical" evidence="6">
    <location>
        <begin position="99"/>
        <end position="123"/>
    </location>
</feature>
<keyword evidence="5 6" id="KW-0472">Membrane</keyword>
<feature type="transmembrane region" description="Helical" evidence="6">
    <location>
        <begin position="300"/>
        <end position="324"/>
    </location>
</feature>
<feature type="transmembrane region" description="Helical" evidence="6">
    <location>
        <begin position="185"/>
        <end position="204"/>
    </location>
</feature>
<dbReference type="AlphaFoldDB" id="A0A916YWC7"/>
<dbReference type="GO" id="GO:0022857">
    <property type="term" value="F:transmembrane transporter activity"/>
    <property type="evidence" value="ECO:0007669"/>
    <property type="project" value="InterPro"/>
</dbReference>
<protein>
    <submittedName>
        <fullName evidence="7">Amino acid permease</fullName>
    </submittedName>
</protein>
<evidence type="ECO:0000256" key="6">
    <source>
        <dbReference type="SAM" id="Phobius"/>
    </source>
</evidence>